<dbReference type="GO" id="GO:0000139">
    <property type="term" value="C:Golgi membrane"/>
    <property type="evidence" value="ECO:0007669"/>
    <property type="project" value="UniProtKB-SubCell"/>
</dbReference>
<feature type="signal peptide" evidence="9">
    <location>
        <begin position="1"/>
        <end position="32"/>
    </location>
</feature>
<evidence type="ECO:0000256" key="4">
    <source>
        <dbReference type="ARBA" id="ARBA00022692"/>
    </source>
</evidence>
<evidence type="ECO:0000256" key="3">
    <source>
        <dbReference type="ARBA" id="ARBA00022679"/>
    </source>
</evidence>
<evidence type="ECO:0000256" key="6">
    <source>
        <dbReference type="ARBA" id="ARBA00022989"/>
    </source>
</evidence>
<evidence type="ECO:0000313" key="12">
    <source>
        <dbReference type="EMBL" id="CAD1834142.1"/>
    </source>
</evidence>
<comment type="subcellular location">
    <subcellularLocation>
        <location evidence="1">Golgi apparatus membrane</location>
        <topology evidence="1">Single-pass type II membrane protein</topology>
    </subcellularLocation>
</comment>
<evidence type="ECO:0000259" key="10">
    <source>
        <dbReference type="Pfam" id="PF13839"/>
    </source>
</evidence>
<feature type="domain" description="Trichome birefringence-like C-terminal" evidence="10">
    <location>
        <begin position="170"/>
        <end position="313"/>
    </location>
</feature>
<evidence type="ECO:0000256" key="9">
    <source>
        <dbReference type="SAM" id="SignalP"/>
    </source>
</evidence>
<keyword evidence="6" id="KW-1133">Transmembrane helix</keyword>
<dbReference type="InterPro" id="IPR029962">
    <property type="entry name" value="TBL"/>
</dbReference>
<dbReference type="InterPro" id="IPR026057">
    <property type="entry name" value="TBL_C"/>
</dbReference>
<dbReference type="PANTHER" id="PTHR32285:SF324">
    <property type="entry name" value="PROTEIN TRICHOME BIREFRINGENCE-LIKE 25"/>
    <property type="match status" value="1"/>
</dbReference>
<evidence type="ECO:0000256" key="2">
    <source>
        <dbReference type="ARBA" id="ARBA00007727"/>
    </source>
</evidence>
<keyword evidence="4" id="KW-0812">Transmembrane</keyword>
<dbReference type="InterPro" id="IPR025846">
    <property type="entry name" value="TBL_N"/>
</dbReference>
<accession>A0A6V7PTE5</accession>
<keyword evidence="8" id="KW-0472">Membrane</keyword>
<feature type="domain" description="Trichome birefringence-like N-terminal" evidence="11">
    <location>
        <begin position="53"/>
        <end position="98"/>
    </location>
</feature>
<dbReference type="Pfam" id="PF14416">
    <property type="entry name" value="PMR5N"/>
    <property type="match status" value="1"/>
</dbReference>
<dbReference type="PANTHER" id="PTHR32285">
    <property type="entry name" value="PROTEIN TRICHOME BIREFRINGENCE-LIKE 9-RELATED"/>
    <property type="match status" value="1"/>
</dbReference>
<name>A0A6V7PTE5_ANACO</name>
<evidence type="ECO:0000256" key="7">
    <source>
        <dbReference type="ARBA" id="ARBA00023034"/>
    </source>
</evidence>
<keyword evidence="5" id="KW-0735">Signal-anchor</keyword>
<gene>
    <name evidence="12" type="ORF">CB5_LOCUS17353</name>
</gene>
<evidence type="ECO:0000256" key="5">
    <source>
        <dbReference type="ARBA" id="ARBA00022968"/>
    </source>
</evidence>
<keyword evidence="3" id="KW-0808">Transferase</keyword>
<dbReference type="EMBL" id="LR862152">
    <property type="protein sequence ID" value="CAD1834142.1"/>
    <property type="molecule type" value="Genomic_DNA"/>
</dbReference>
<sequence>MNRANAKLGCALAMVLGSALLVAFSHSDASEAEIVRSVAGNKLKRAMRSLRREWLPDPFGPAYTNASCKLIEFTRDCLTNGRPDTGYLYWRWKPFGCELPKFDAGKFLDLMRNKAWAFIGDSLLQNQRGSLLCLLSKVEEAVEIYREAFTICHIPENNAIVGCHNCAAAGQNATEYGGDFSYRKALRLAFSFMLSSDHKPLVLFRTWNTEHYEFGGDGMLVCNRTVPYRAGEYDGRPTDHLMRGVEVEEFRRAAARSGARIRLVDTFRLSVLRPDAHMGLYWLVDRDPGDKTMNDCTHWCLPGAIDTWNDIAMEILMREGEFRYSS</sequence>
<dbReference type="Pfam" id="PF13839">
    <property type="entry name" value="PC-Esterase"/>
    <property type="match status" value="2"/>
</dbReference>
<keyword evidence="9" id="KW-0732">Signal</keyword>
<feature type="domain" description="Trichome birefringence-like C-terminal" evidence="10">
    <location>
        <begin position="99"/>
        <end position="162"/>
    </location>
</feature>
<evidence type="ECO:0000256" key="8">
    <source>
        <dbReference type="ARBA" id="ARBA00023136"/>
    </source>
</evidence>
<comment type="similarity">
    <text evidence="2">Belongs to the PC-esterase family. TBL subfamily.</text>
</comment>
<evidence type="ECO:0000259" key="11">
    <source>
        <dbReference type="Pfam" id="PF14416"/>
    </source>
</evidence>
<proteinExistence type="inferred from homology"/>
<evidence type="ECO:0000256" key="1">
    <source>
        <dbReference type="ARBA" id="ARBA00004323"/>
    </source>
</evidence>
<dbReference type="AlphaFoldDB" id="A0A6V7PTE5"/>
<keyword evidence="7" id="KW-0333">Golgi apparatus</keyword>
<protein>
    <submittedName>
        <fullName evidence="12">Uncharacterized protein</fullName>
    </submittedName>
</protein>
<dbReference type="GO" id="GO:1990538">
    <property type="term" value="F:xylan O-acetyltransferase activity"/>
    <property type="evidence" value="ECO:0007669"/>
    <property type="project" value="UniProtKB-ARBA"/>
</dbReference>
<feature type="chain" id="PRO_5027736921" evidence="9">
    <location>
        <begin position="33"/>
        <end position="326"/>
    </location>
</feature>
<reference evidence="12" key="1">
    <citation type="submission" date="2020-07" db="EMBL/GenBank/DDBJ databases">
        <authorList>
            <person name="Lin J."/>
        </authorList>
    </citation>
    <scope>NUCLEOTIDE SEQUENCE</scope>
</reference>
<organism evidence="12">
    <name type="scientific">Ananas comosus var. bracteatus</name>
    <name type="common">red pineapple</name>
    <dbReference type="NCBI Taxonomy" id="296719"/>
    <lineage>
        <taxon>Eukaryota</taxon>
        <taxon>Viridiplantae</taxon>
        <taxon>Streptophyta</taxon>
        <taxon>Embryophyta</taxon>
        <taxon>Tracheophyta</taxon>
        <taxon>Spermatophyta</taxon>
        <taxon>Magnoliopsida</taxon>
        <taxon>Liliopsida</taxon>
        <taxon>Poales</taxon>
        <taxon>Bromeliaceae</taxon>
        <taxon>Bromelioideae</taxon>
        <taxon>Ananas</taxon>
    </lineage>
</organism>